<dbReference type="GO" id="GO:1990837">
    <property type="term" value="F:sequence-specific double-stranded DNA binding"/>
    <property type="evidence" value="ECO:0007669"/>
    <property type="project" value="TreeGrafter"/>
</dbReference>
<organism evidence="8 9">
    <name type="scientific">Globodera rostochiensis</name>
    <name type="common">Golden nematode worm</name>
    <name type="synonym">Heterodera rostochiensis</name>
    <dbReference type="NCBI Taxonomy" id="31243"/>
    <lineage>
        <taxon>Eukaryota</taxon>
        <taxon>Metazoa</taxon>
        <taxon>Ecdysozoa</taxon>
        <taxon>Nematoda</taxon>
        <taxon>Chromadorea</taxon>
        <taxon>Rhabditida</taxon>
        <taxon>Tylenchina</taxon>
        <taxon>Tylenchomorpha</taxon>
        <taxon>Tylenchoidea</taxon>
        <taxon>Heteroderidae</taxon>
        <taxon>Heteroderinae</taxon>
        <taxon>Globodera</taxon>
    </lineage>
</organism>
<dbReference type="GO" id="GO:0005634">
    <property type="term" value="C:nucleus"/>
    <property type="evidence" value="ECO:0007669"/>
    <property type="project" value="UniProtKB-SubCell"/>
</dbReference>
<feature type="DNA-binding region" description="Homeobox" evidence="5">
    <location>
        <begin position="105"/>
        <end position="164"/>
    </location>
</feature>
<evidence type="ECO:0000256" key="1">
    <source>
        <dbReference type="ARBA" id="ARBA00004123"/>
    </source>
</evidence>
<evidence type="ECO:0000313" key="8">
    <source>
        <dbReference type="Proteomes" id="UP000887572"/>
    </source>
</evidence>
<dbReference type="GO" id="GO:0000981">
    <property type="term" value="F:DNA-binding transcription factor activity, RNA polymerase II-specific"/>
    <property type="evidence" value="ECO:0007669"/>
    <property type="project" value="InterPro"/>
</dbReference>
<dbReference type="CDD" id="cd00086">
    <property type="entry name" value="homeodomain"/>
    <property type="match status" value="1"/>
</dbReference>
<keyword evidence="3 5" id="KW-0371">Homeobox</keyword>
<dbReference type="InterPro" id="IPR009057">
    <property type="entry name" value="Homeodomain-like_sf"/>
</dbReference>
<evidence type="ECO:0000313" key="9">
    <source>
        <dbReference type="WBParaSite" id="Gr19_v10_g5525.t1"/>
    </source>
</evidence>
<sequence length="172" mass="19841">MFHSIQSLIGADQHNSSNQRITAIGHQNHSQIPLREGNKNCGDEGHKLCNLSGDFRSTREHVKHLNVANSVLSATSAATSHQQSLSIDQLMALTLWHWQTLSRGMRRPRTTFTSNQLAELERQFAQTKYLSRPRRYQLARELALNETQIKIWFQNRRMKQKRMAVPTAPERN</sequence>
<evidence type="ECO:0000256" key="6">
    <source>
        <dbReference type="RuleBase" id="RU000682"/>
    </source>
</evidence>
<keyword evidence="2 5" id="KW-0238">DNA-binding</keyword>
<dbReference type="PROSITE" id="PS50071">
    <property type="entry name" value="HOMEOBOX_2"/>
    <property type="match status" value="1"/>
</dbReference>
<dbReference type="InterPro" id="IPR042768">
    <property type="entry name" value="MNX1/Ceh-12"/>
</dbReference>
<evidence type="ECO:0000256" key="5">
    <source>
        <dbReference type="PROSITE-ProRule" id="PRU00108"/>
    </source>
</evidence>
<evidence type="ECO:0000256" key="2">
    <source>
        <dbReference type="ARBA" id="ARBA00023125"/>
    </source>
</evidence>
<protein>
    <submittedName>
        <fullName evidence="9">Homeobox domain-containing protein</fullName>
    </submittedName>
</protein>
<dbReference type="GO" id="GO:0007417">
    <property type="term" value="P:central nervous system development"/>
    <property type="evidence" value="ECO:0007669"/>
    <property type="project" value="TreeGrafter"/>
</dbReference>
<dbReference type="SUPFAM" id="SSF46689">
    <property type="entry name" value="Homeodomain-like"/>
    <property type="match status" value="1"/>
</dbReference>
<keyword evidence="4 5" id="KW-0539">Nucleus</keyword>
<dbReference type="PANTHER" id="PTHR24335:SF4">
    <property type="entry name" value="EXTRA-EXTRA"/>
    <property type="match status" value="1"/>
</dbReference>
<dbReference type="WBParaSite" id="Gr19_v10_g5525.t1">
    <property type="protein sequence ID" value="Gr19_v10_g5525.t1"/>
    <property type="gene ID" value="Gr19_v10_g5525"/>
</dbReference>
<dbReference type="InterPro" id="IPR020479">
    <property type="entry name" value="HD_metazoa"/>
</dbReference>
<dbReference type="Proteomes" id="UP000887572">
    <property type="component" value="Unplaced"/>
</dbReference>
<evidence type="ECO:0000259" key="7">
    <source>
        <dbReference type="PROSITE" id="PS50071"/>
    </source>
</evidence>
<keyword evidence="8" id="KW-1185">Reference proteome</keyword>
<dbReference type="AlphaFoldDB" id="A0A914HXB8"/>
<name>A0A914HXB8_GLORO</name>
<dbReference type="PRINTS" id="PR00024">
    <property type="entry name" value="HOMEOBOX"/>
</dbReference>
<dbReference type="InterPro" id="IPR017970">
    <property type="entry name" value="Homeobox_CS"/>
</dbReference>
<proteinExistence type="predicted"/>
<dbReference type="GO" id="GO:0048812">
    <property type="term" value="P:neuron projection morphogenesis"/>
    <property type="evidence" value="ECO:0007669"/>
    <property type="project" value="TreeGrafter"/>
</dbReference>
<dbReference type="Gene3D" id="1.10.10.60">
    <property type="entry name" value="Homeodomain-like"/>
    <property type="match status" value="1"/>
</dbReference>
<evidence type="ECO:0000256" key="4">
    <source>
        <dbReference type="ARBA" id="ARBA00023242"/>
    </source>
</evidence>
<comment type="subcellular location">
    <subcellularLocation>
        <location evidence="1 5 6">Nucleus</location>
    </subcellularLocation>
</comment>
<dbReference type="SMART" id="SM00389">
    <property type="entry name" value="HOX"/>
    <property type="match status" value="1"/>
</dbReference>
<reference evidence="9" key="1">
    <citation type="submission" date="2022-11" db="UniProtKB">
        <authorList>
            <consortium name="WormBaseParasite"/>
        </authorList>
    </citation>
    <scope>IDENTIFICATION</scope>
</reference>
<dbReference type="InterPro" id="IPR001356">
    <property type="entry name" value="HD"/>
</dbReference>
<dbReference type="PANTHER" id="PTHR24335">
    <property type="entry name" value="MOTOR NEURON AND PANCREAS HOMEOBOX PROTEIN"/>
    <property type="match status" value="1"/>
</dbReference>
<dbReference type="PROSITE" id="PS00027">
    <property type="entry name" value="HOMEOBOX_1"/>
    <property type="match status" value="1"/>
</dbReference>
<accession>A0A914HXB8</accession>
<dbReference type="Pfam" id="PF00046">
    <property type="entry name" value="Homeodomain"/>
    <property type="match status" value="1"/>
</dbReference>
<evidence type="ECO:0000256" key="3">
    <source>
        <dbReference type="ARBA" id="ARBA00023155"/>
    </source>
</evidence>
<feature type="domain" description="Homeobox" evidence="7">
    <location>
        <begin position="103"/>
        <end position="163"/>
    </location>
</feature>